<name>A0A523XM38_UNCT6</name>
<dbReference type="AlphaFoldDB" id="A0A523XM38"/>
<comment type="caution">
    <text evidence="1">The sequence shown here is derived from an EMBL/GenBank/DDBJ whole genome shotgun (WGS) entry which is preliminary data.</text>
</comment>
<dbReference type="EMBL" id="SOIP01000339">
    <property type="protein sequence ID" value="TET80368.1"/>
    <property type="molecule type" value="Genomic_DNA"/>
</dbReference>
<dbReference type="InterPro" id="IPR053158">
    <property type="entry name" value="CapK_Type1_Caps_Biosynth"/>
</dbReference>
<dbReference type="SUPFAM" id="SSF56801">
    <property type="entry name" value="Acetyl-CoA synthetase-like"/>
    <property type="match status" value="1"/>
</dbReference>
<sequence length="423" mass="49396">MKELERSQWLRQDQIEELQWKNLELLVEHAYLNVPFYREQFQKLGLHPKDFNHFEDMAKFPILRKGDVRDNFRKMIATNTNTKNLILQSTGGSTGEPMRFYNTRSKVDWNRAALTRGFRWASIEIGEKGVQFVGSVLEAKGARKLAFKMKNLLIRRRYIPARNLSSERMRQMASMLKRLRPTYIWSYTSVLHRFAEFLKEEEINDICPKAIITSSDMLYPHYRELIEKQFKCEAFDNYSSKEFAVSSECEHHNYHIYAENVFVEFVRNGSGVKKGMGNVIVTDLRNFGFPLIRYQVGDVGSVKFGTCPCGRGLPMMEGVEGRISDFIITPAGEFISGTNVTAWFRDLIGISVFQVEQLERDYLVFNFVPNDKFTQEEIDLLVERVKRKYLDDEVEIETRLLKEIKPSLSGKRRPVIQRLCSEV</sequence>
<gene>
    <name evidence="1" type="ORF">E3J38_05680</name>
</gene>
<evidence type="ECO:0000313" key="2">
    <source>
        <dbReference type="Proteomes" id="UP000315534"/>
    </source>
</evidence>
<proteinExistence type="predicted"/>
<keyword evidence="1" id="KW-0436">Ligase</keyword>
<evidence type="ECO:0000313" key="1">
    <source>
        <dbReference type="EMBL" id="TET80368.1"/>
    </source>
</evidence>
<protein>
    <submittedName>
        <fullName evidence="1">Phenylacetate--CoA ligase family protein</fullName>
    </submittedName>
</protein>
<dbReference type="GO" id="GO:0016874">
    <property type="term" value="F:ligase activity"/>
    <property type="evidence" value="ECO:0007669"/>
    <property type="project" value="UniProtKB-KW"/>
</dbReference>
<reference evidence="1 2" key="1">
    <citation type="submission" date="2019-03" db="EMBL/GenBank/DDBJ databases">
        <title>Metabolic potential of uncultured bacteria and archaea associated with petroleum seepage in deep-sea sediments.</title>
        <authorList>
            <person name="Dong X."/>
            <person name="Hubert C."/>
        </authorList>
    </citation>
    <scope>NUCLEOTIDE SEQUENCE [LARGE SCALE GENOMIC DNA]</scope>
    <source>
        <strain evidence="1">E29_bin36</strain>
    </source>
</reference>
<accession>A0A523XM38</accession>
<dbReference type="Proteomes" id="UP000315534">
    <property type="component" value="Unassembled WGS sequence"/>
</dbReference>
<dbReference type="Gene3D" id="3.40.50.12780">
    <property type="entry name" value="N-terminal domain of ligase-like"/>
    <property type="match status" value="1"/>
</dbReference>
<organism evidence="1 2">
    <name type="scientific">candidate division TA06 bacterium</name>
    <dbReference type="NCBI Taxonomy" id="2250710"/>
    <lineage>
        <taxon>Bacteria</taxon>
        <taxon>Bacteria division TA06</taxon>
    </lineage>
</organism>
<dbReference type="InterPro" id="IPR042099">
    <property type="entry name" value="ANL_N_sf"/>
</dbReference>
<dbReference type="PANTHER" id="PTHR36932:SF1">
    <property type="entry name" value="CAPSULAR POLYSACCHARIDE BIOSYNTHESIS PROTEIN"/>
    <property type="match status" value="1"/>
</dbReference>
<dbReference type="PANTHER" id="PTHR36932">
    <property type="entry name" value="CAPSULAR POLYSACCHARIDE BIOSYNTHESIS PROTEIN"/>
    <property type="match status" value="1"/>
</dbReference>